<gene>
    <name evidence="2" type="primary">LOC110983143</name>
</gene>
<dbReference type="RefSeq" id="XP_022097830.1">
    <property type="nucleotide sequence ID" value="XM_022242138.1"/>
</dbReference>
<accession>A0A8B7YZ97</accession>
<protein>
    <submittedName>
        <fullName evidence="2">Uncharacterized protein LOC110983143</fullName>
    </submittedName>
</protein>
<dbReference type="GeneID" id="110983143"/>
<evidence type="ECO:0000313" key="2">
    <source>
        <dbReference type="RefSeq" id="XP_022097830.1"/>
    </source>
</evidence>
<proteinExistence type="predicted"/>
<evidence type="ECO:0000313" key="1">
    <source>
        <dbReference type="Proteomes" id="UP000694845"/>
    </source>
</evidence>
<keyword evidence="1" id="KW-1185">Reference proteome</keyword>
<name>A0A8B7YZ97_ACAPL</name>
<organism evidence="1 2">
    <name type="scientific">Acanthaster planci</name>
    <name type="common">Crown-of-thorns starfish</name>
    <dbReference type="NCBI Taxonomy" id="133434"/>
    <lineage>
        <taxon>Eukaryota</taxon>
        <taxon>Metazoa</taxon>
        <taxon>Echinodermata</taxon>
        <taxon>Eleutherozoa</taxon>
        <taxon>Asterozoa</taxon>
        <taxon>Asteroidea</taxon>
        <taxon>Valvatacea</taxon>
        <taxon>Valvatida</taxon>
        <taxon>Acanthasteridae</taxon>
        <taxon>Acanthaster</taxon>
    </lineage>
</organism>
<dbReference type="Proteomes" id="UP000694845">
    <property type="component" value="Unplaced"/>
</dbReference>
<reference evidence="2" key="1">
    <citation type="submission" date="2025-08" db="UniProtKB">
        <authorList>
            <consortium name="RefSeq"/>
        </authorList>
    </citation>
    <scope>IDENTIFICATION</scope>
</reference>
<sequence length="139" mass="15281">MDLPEGYGCYVRANEALAEAHRHSHLRFNQGFENVVGHQPPQSDASAWFNPPISACVTDTSASRQLTYPTAHELEVPGTSDSFRSVGGGSRFMEIVHGTAPARDQSTVFEETVGYHLHVSRIHAPAHLTRPNPYLDSNL</sequence>
<dbReference type="AlphaFoldDB" id="A0A8B7YZ97"/>
<dbReference type="KEGG" id="aplc:110983143"/>